<comment type="caution">
    <text evidence="1">The sequence shown here is derived from an EMBL/GenBank/DDBJ whole genome shotgun (WGS) entry which is preliminary data.</text>
</comment>
<accession>A0A2V4ABU7</accession>
<gene>
    <name evidence="1" type="ORF">BAY60_35930</name>
</gene>
<keyword evidence="1" id="KW-0614">Plasmid</keyword>
<geneLocation type="plasmid" evidence="2">
    <name>ppmurdsm45305</name>
</geneLocation>
<organism evidence="1 2">
    <name type="scientific">Prauserella muralis</name>
    <dbReference type="NCBI Taxonomy" id="588067"/>
    <lineage>
        <taxon>Bacteria</taxon>
        <taxon>Bacillati</taxon>
        <taxon>Actinomycetota</taxon>
        <taxon>Actinomycetes</taxon>
        <taxon>Pseudonocardiales</taxon>
        <taxon>Pseudonocardiaceae</taxon>
        <taxon>Prauserella</taxon>
    </lineage>
</organism>
<dbReference type="EMBL" id="MASW01000024">
    <property type="protein sequence ID" value="PXY16586.1"/>
    <property type="molecule type" value="Genomic_DNA"/>
</dbReference>
<proteinExistence type="predicted"/>
<evidence type="ECO:0000313" key="1">
    <source>
        <dbReference type="EMBL" id="PXY16586.1"/>
    </source>
</evidence>
<dbReference type="AlphaFoldDB" id="A0A2V4ABU7"/>
<name>A0A2V4ABU7_9PSEU</name>
<evidence type="ECO:0000313" key="2">
    <source>
        <dbReference type="Proteomes" id="UP000249915"/>
    </source>
</evidence>
<protein>
    <submittedName>
        <fullName evidence="1">Uncharacterized protein</fullName>
    </submittedName>
</protein>
<reference evidence="1 2" key="1">
    <citation type="submission" date="2016-07" db="EMBL/GenBank/DDBJ databases">
        <title>Draft genome sequence of Prauserella muralis DSM 45305, isolated from a mould-covered wall in an indoor environment.</title>
        <authorList>
            <person name="Ruckert C."/>
            <person name="Albersmeier A."/>
            <person name="Jiang C.-L."/>
            <person name="Jiang Y."/>
            <person name="Kalinowski J."/>
            <person name="Schneider O."/>
            <person name="Winkler A."/>
            <person name="Zotchev S.B."/>
        </authorList>
    </citation>
    <scope>NUCLEOTIDE SEQUENCE [LARGE SCALE GENOMIC DNA]</scope>
    <source>
        <strain evidence="1 2">DSM 45305</strain>
        <plasmid evidence="2">ppmurdsm45305</plasmid>
    </source>
</reference>
<sequence>MSKPSPTPPPLLTVRSAVILLLGVVCGFIIGALTYLAGGNTAASVLAGLGASGSSVMFLHKAIG</sequence>
<keyword evidence="2" id="KW-1185">Reference proteome</keyword>
<dbReference type="Proteomes" id="UP000249915">
    <property type="component" value="Plasmid pPmurDSM45305"/>
</dbReference>